<dbReference type="AlphaFoldDB" id="A0A9P5NCF8"/>
<protein>
    <recommendedName>
        <fullName evidence="2">Mug135-like C-terminal domain-containing protein</fullName>
    </recommendedName>
</protein>
<organism evidence="3 4">
    <name type="scientific">Gymnopilus junonius</name>
    <name type="common">Spectacular rustgill mushroom</name>
    <name type="synonym">Gymnopilus spectabilis subsp. junonius</name>
    <dbReference type="NCBI Taxonomy" id="109634"/>
    <lineage>
        <taxon>Eukaryota</taxon>
        <taxon>Fungi</taxon>
        <taxon>Dikarya</taxon>
        <taxon>Basidiomycota</taxon>
        <taxon>Agaricomycotina</taxon>
        <taxon>Agaricomycetes</taxon>
        <taxon>Agaricomycetidae</taxon>
        <taxon>Agaricales</taxon>
        <taxon>Agaricineae</taxon>
        <taxon>Hymenogastraceae</taxon>
        <taxon>Gymnopilus</taxon>
    </lineage>
</organism>
<proteinExistence type="inferred from homology"/>
<gene>
    <name evidence="3" type="ORF">CPB84DRAFT_1752196</name>
</gene>
<dbReference type="EMBL" id="JADNYJ010000172">
    <property type="protein sequence ID" value="KAF8877313.1"/>
    <property type="molecule type" value="Genomic_DNA"/>
</dbReference>
<evidence type="ECO:0000313" key="3">
    <source>
        <dbReference type="EMBL" id="KAF8877313.1"/>
    </source>
</evidence>
<dbReference type="InterPro" id="IPR013902">
    <property type="entry name" value="Mug135-like_C"/>
</dbReference>
<dbReference type="Pfam" id="PF08593">
    <property type="entry name" value="Mug135_C"/>
    <property type="match status" value="1"/>
</dbReference>
<sequence>MPLTNDGMVPTFGIGGQAQAWGGYRIVPKAVEPALEGWILSELARPSAAQKGGFLSDLFQMPPHKLEQELIRKQQVFDFHPQIIWRNSSVASLGTFLFARISTVIITDNEDVTQDAGNIEPPWFMAAMAAALAPLRAALDTNSALLKKVDRRSAIIFNENRTGGSDERFEIVLFPNYEDPTLPPHNLPPLTSRAAIAGLTEMQKRAYYIGYFPGGRARNEEREASIYVAIGVRMVL</sequence>
<comment type="similarity">
    <text evidence="1">Belongs to the UPF0612 family.</text>
</comment>
<accession>A0A9P5NCF8</accession>
<keyword evidence="4" id="KW-1185">Reference proteome</keyword>
<reference evidence="3" key="1">
    <citation type="submission" date="2020-11" db="EMBL/GenBank/DDBJ databases">
        <authorList>
            <consortium name="DOE Joint Genome Institute"/>
            <person name="Ahrendt S."/>
            <person name="Riley R."/>
            <person name="Andreopoulos W."/>
            <person name="LaButti K."/>
            <person name="Pangilinan J."/>
            <person name="Ruiz-duenas F.J."/>
            <person name="Barrasa J.M."/>
            <person name="Sanchez-Garcia M."/>
            <person name="Camarero S."/>
            <person name="Miyauchi S."/>
            <person name="Serrano A."/>
            <person name="Linde D."/>
            <person name="Babiker R."/>
            <person name="Drula E."/>
            <person name="Ayuso-Fernandez I."/>
            <person name="Pacheco R."/>
            <person name="Padilla G."/>
            <person name="Ferreira P."/>
            <person name="Barriuso J."/>
            <person name="Kellner H."/>
            <person name="Castanera R."/>
            <person name="Alfaro M."/>
            <person name="Ramirez L."/>
            <person name="Pisabarro A.G."/>
            <person name="Kuo A."/>
            <person name="Tritt A."/>
            <person name="Lipzen A."/>
            <person name="He G."/>
            <person name="Yan M."/>
            <person name="Ng V."/>
            <person name="Cullen D."/>
            <person name="Martin F."/>
            <person name="Rosso M.-N."/>
            <person name="Henrissat B."/>
            <person name="Hibbett D."/>
            <person name="Martinez A.T."/>
            <person name="Grigoriev I.V."/>
        </authorList>
    </citation>
    <scope>NUCLEOTIDE SEQUENCE</scope>
    <source>
        <strain evidence="3">AH 44721</strain>
    </source>
</reference>
<dbReference type="OrthoDB" id="3230244at2759"/>
<name>A0A9P5NCF8_GYMJU</name>
<comment type="caution">
    <text evidence="3">The sequence shown here is derived from an EMBL/GenBank/DDBJ whole genome shotgun (WGS) entry which is preliminary data.</text>
</comment>
<feature type="domain" description="Mug135-like C-terminal" evidence="2">
    <location>
        <begin position="157"/>
        <end position="233"/>
    </location>
</feature>
<evidence type="ECO:0000259" key="2">
    <source>
        <dbReference type="Pfam" id="PF08593"/>
    </source>
</evidence>
<evidence type="ECO:0000256" key="1">
    <source>
        <dbReference type="ARBA" id="ARBA00005788"/>
    </source>
</evidence>
<dbReference type="Proteomes" id="UP000724874">
    <property type="component" value="Unassembled WGS sequence"/>
</dbReference>
<evidence type="ECO:0000313" key="4">
    <source>
        <dbReference type="Proteomes" id="UP000724874"/>
    </source>
</evidence>